<organism evidence="5 6">
    <name type="scientific">Trapa incisa</name>
    <dbReference type="NCBI Taxonomy" id="236973"/>
    <lineage>
        <taxon>Eukaryota</taxon>
        <taxon>Viridiplantae</taxon>
        <taxon>Streptophyta</taxon>
        <taxon>Embryophyta</taxon>
        <taxon>Tracheophyta</taxon>
        <taxon>Spermatophyta</taxon>
        <taxon>Magnoliopsida</taxon>
        <taxon>eudicotyledons</taxon>
        <taxon>Gunneridae</taxon>
        <taxon>Pentapetalae</taxon>
        <taxon>rosids</taxon>
        <taxon>malvids</taxon>
        <taxon>Myrtales</taxon>
        <taxon>Lythraceae</taxon>
        <taxon>Trapa</taxon>
    </lineage>
</organism>
<evidence type="ECO:0000313" key="6">
    <source>
        <dbReference type="Proteomes" id="UP001345219"/>
    </source>
</evidence>
<feature type="region of interest" description="Disordered" evidence="4">
    <location>
        <begin position="525"/>
        <end position="545"/>
    </location>
</feature>
<dbReference type="InterPro" id="IPR038538">
    <property type="entry name" value="MTERF_sf"/>
</dbReference>
<keyword evidence="6" id="KW-1185">Reference proteome</keyword>
<keyword evidence="2" id="KW-0805">Transcription regulation</keyword>
<keyword evidence="3" id="KW-0809">Transit peptide</keyword>
<reference evidence="5 6" key="1">
    <citation type="journal article" date="2023" name="Hortic Res">
        <title>Pangenome of water caltrop reveals structural variations and asymmetric subgenome divergence after allopolyploidization.</title>
        <authorList>
            <person name="Zhang X."/>
            <person name="Chen Y."/>
            <person name="Wang L."/>
            <person name="Yuan Y."/>
            <person name="Fang M."/>
            <person name="Shi L."/>
            <person name="Lu R."/>
            <person name="Comes H.P."/>
            <person name="Ma Y."/>
            <person name="Chen Y."/>
            <person name="Huang G."/>
            <person name="Zhou Y."/>
            <person name="Zheng Z."/>
            <person name="Qiu Y."/>
        </authorList>
    </citation>
    <scope>NUCLEOTIDE SEQUENCE [LARGE SCALE GENOMIC DNA]</scope>
    <source>
        <tissue evidence="5">Roots</tissue>
    </source>
</reference>
<comment type="similarity">
    <text evidence="1">Belongs to the mTERF family.</text>
</comment>
<dbReference type="GO" id="GO:0003676">
    <property type="term" value="F:nucleic acid binding"/>
    <property type="evidence" value="ECO:0007669"/>
    <property type="project" value="InterPro"/>
</dbReference>
<evidence type="ECO:0000256" key="1">
    <source>
        <dbReference type="ARBA" id="ARBA00007692"/>
    </source>
</evidence>
<sequence length="545" mass="62307">MRAFSTVRTSGLSFLLRSAFNSRIHHQTVHLFDSNYEASIQFCFKKSLTSLPEKSFAFQAKHGKEKIRFFHAFSAVDRFLYFLKHAPANITAAESVVDGCFNSQVSSQTLLAVEKEEAKAVVMCFLKKQGLGDVVAARTIMKSNLLIEHLVMKLHEIHKSRYLVGRELTTIEIREALIPYLESLLKEGGNILVDAIENFQDPPVREKSVPFPPVSAAHSRLLDVKKLKAMSQVAEVGPDGKLRPNVIYLMEDVGMNLDQLYGIARRFPTFVYYSVEGKIKPVIEFLLEVGVPKSKIPVILSKRPQLCGISLSENLIPTMKYLEKLGMDKKQWAKVIYRFPALLTYSWSKINSTVDFLQETGLSSDDVGKILTRYPNITSYSVKDNLRPTANYFHSLGVDVSVLLHRSPQVFGLNIETNLKPITKFFLEKGYSLEDVKTMISRYGSLYTFSLTGNLIPKWEFFLTMDYPKSELVKFPQYFGYSFEGRIKPRYKLMKESQISLLLSQLLSLSGQDFEELLRKKLERRARQDESEALKQNDHHYKDTE</sequence>
<dbReference type="PANTHER" id="PTHR13068:SF9">
    <property type="entry name" value="TRANSCRIPTION TERMINATION FACTOR MTERF5, CHLOROPLASTIC"/>
    <property type="match status" value="1"/>
</dbReference>
<dbReference type="AlphaFoldDB" id="A0AAN7QJE9"/>
<dbReference type="SMART" id="SM00733">
    <property type="entry name" value="Mterf"/>
    <property type="match status" value="8"/>
</dbReference>
<evidence type="ECO:0000256" key="4">
    <source>
        <dbReference type="SAM" id="MobiDB-lite"/>
    </source>
</evidence>
<dbReference type="Gene3D" id="1.25.70.10">
    <property type="entry name" value="Transcription termination factor 3, mitochondrial"/>
    <property type="match status" value="1"/>
</dbReference>
<proteinExistence type="inferred from homology"/>
<evidence type="ECO:0000313" key="5">
    <source>
        <dbReference type="EMBL" id="KAK4768453.1"/>
    </source>
</evidence>
<accession>A0AAN7QJE9</accession>
<evidence type="ECO:0000256" key="3">
    <source>
        <dbReference type="ARBA" id="ARBA00022946"/>
    </source>
</evidence>
<keyword evidence="2" id="KW-0806">Transcription termination</keyword>
<protein>
    <submittedName>
        <fullName evidence="5">Uncharacterized protein</fullName>
    </submittedName>
</protein>
<dbReference type="EMBL" id="JAXIOK010000006">
    <property type="protein sequence ID" value="KAK4768453.1"/>
    <property type="molecule type" value="Genomic_DNA"/>
</dbReference>
<gene>
    <name evidence="5" type="ORF">SAY87_003594</name>
</gene>
<keyword evidence="2" id="KW-0804">Transcription</keyword>
<dbReference type="PANTHER" id="PTHR13068">
    <property type="entry name" value="CGI-12 PROTEIN-RELATED"/>
    <property type="match status" value="1"/>
</dbReference>
<name>A0AAN7QJE9_9MYRT</name>
<dbReference type="Proteomes" id="UP001345219">
    <property type="component" value="Chromosome 3"/>
</dbReference>
<dbReference type="InterPro" id="IPR003690">
    <property type="entry name" value="MTERF"/>
</dbReference>
<dbReference type="Pfam" id="PF02536">
    <property type="entry name" value="mTERF"/>
    <property type="match status" value="1"/>
</dbReference>
<evidence type="ECO:0000256" key="2">
    <source>
        <dbReference type="ARBA" id="ARBA00022472"/>
    </source>
</evidence>
<dbReference type="GO" id="GO:0006353">
    <property type="term" value="P:DNA-templated transcription termination"/>
    <property type="evidence" value="ECO:0007669"/>
    <property type="project" value="UniProtKB-KW"/>
</dbReference>
<comment type="caution">
    <text evidence="5">The sequence shown here is derived from an EMBL/GenBank/DDBJ whole genome shotgun (WGS) entry which is preliminary data.</text>
</comment>